<gene>
    <name evidence="1" type="ORF">PHAECO_LOCUS12192</name>
</gene>
<keyword evidence="2" id="KW-1185">Reference proteome</keyword>
<evidence type="ECO:0000313" key="2">
    <source>
        <dbReference type="Proteomes" id="UP001153737"/>
    </source>
</evidence>
<sequence>MRNFNGDLMLMDHTMAAIEDILGQHGNYHIRDRFKRFDNRFIRPYLIKNHQGEEKILETYSKLAMRDAMEYMRRNASTIGNISGTESMSAIFKNFTASNLNGRCAQRLSNW</sequence>
<name>A0A9N9X580_PHACE</name>
<dbReference type="OrthoDB" id="196264at2759"/>
<dbReference type="EMBL" id="OU896714">
    <property type="protein sequence ID" value="CAG9824521.1"/>
    <property type="molecule type" value="Genomic_DNA"/>
</dbReference>
<organism evidence="1 2">
    <name type="scientific">Phaedon cochleariae</name>
    <name type="common">Mustard beetle</name>
    <dbReference type="NCBI Taxonomy" id="80249"/>
    <lineage>
        <taxon>Eukaryota</taxon>
        <taxon>Metazoa</taxon>
        <taxon>Ecdysozoa</taxon>
        <taxon>Arthropoda</taxon>
        <taxon>Hexapoda</taxon>
        <taxon>Insecta</taxon>
        <taxon>Pterygota</taxon>
        <taxon>Neoptera</taxon>
        <taxon>Endopterygota</taxon>
        <taxon>Coleoptera</taxon>
        <taxon>Polyphaga</taxon>
        <taxon>Cucujiformia</taxon>
        <taxon>Chrysomeloidea</taxon>
        <taxon>Chrysomelidae</taxon>
        <taxon>Chrysomelinae</taxon>
        <taxon>Chrysomelini</taxon>
        <taxon>Phaedon</taxon>
    </lineage>
</organism>
<evidence type="ECO:0000313" key="1">
    <source>
        <dbReference type="EMBL" id="CAG9824521.1"/>
    </source>
</evidence>
<dbReference type="Proteomes" id="UP001153737">
    <property type="component" value="Chromosome 8"/>
</dbReference>
<dbReference type="AlphaFoldDB" id="A0A9N9X580"/>
<proteinExistence type="predicted"/>
<reference evidence="1" key="1">
    <citation type="submission" date="2022-01" db="EMBL/GenBank/DDBJ databases">
        <authorList>
            <person name="King R."/>
        </authorList>
    </citation>
    <scope>NUCLEOTIDE SEQUENCE</scope>
</reference>
<accession>A0A9N9X580</accession>
<protein>
    <submittedName>
        <fullName evidence="1">Uncharacterized protein</fullName>
    </submittedName>
</protein>
<reference evidence="1" key="2">
    <citation type="submission" date="2022-10" db="EMBL/GenBank/DDBJ databases">
        <authorList>
            <consortium name="ENA_rothamsted_submissions"/>
            <consortium name="culmorum"/>
            <person name="King R."/>
        </authorList>
    </citation>
    <scope>NUCLEOTIDE SEQUENCE</scope>
</reference>